<dbReference type="Gene3D" id="3.40.50.2300">
    <property type="match status" value="1"/>
</dbReference>
<keyword evidence="1" id="KW-0597">Phosphoprotein</keyword>
<dbReference type="PANTHER" id="PTHR44520">
    <property type="entry name" value="RESPONSE REGULATOR RCP1-RELATED"/>
    <property type="match status" value="1"/>
</dbReference>
<dbReference type="SMART" id="SM00448">
    <property type="entry name" value="REC"/>
    <property type="match status" value="1"/>
</dbReference>
<name>A0ABS9EH84_9FLAO</name>
<dbReference type="Proteomes" id="UP001179363">
    <property type="component" value="Unassembled WGS sequence"/>
</dbReference>
<dbReference type="PANTHER" id="PTHR44520:SF2">
    <property type="entry name" value="RESPONSE REGULATOR RCP1"/>
    <property type="match status" value="1"/>
</dbReference>
<dbReference type="EMBL" id="JAKGTH010000008">
    <property type="protein sequence ID" value="MCF4101662.1"/>
    <property type="molecule type" value="Genomic_DNA"/>
</dbReference>
<evidence type="ECO:0000259" key="2">
    <source>
        <dbReference type="PROSITE" id="PS50110"/>
    </source>
</evidence>
<sequence>MKRKLNCILLVDDDDAANFIHKRIIQMADCAEHVAVALNGEDALEYLTTKENGDYPKPDLIFLDINMPIMNGWEFLEEYEKLEQEQKGGELIVMLTTSINPDDIEKAKRIEHITDFHSKPLDLESLNEILEKIL</sequence>
<dbReference type="InterPro" id="IPR001789">
    <property type="entry name" value="Sig_transdc_resp-reg_receiver"/>
</dbReference>
<evidence type="ECO:0000313" key="4">
    <source>
        <dbReference type="Proteomes" id="UP001179363"/>
    </source>
</evidence>
<feature type="domain" description="Response regulatory" evidence="2">
    <location>
        <begin position="7"/>
        <end position="134"/>
    </location>
</feature>
<dbReference type="InterPro" id="IPR052893">
    <property type="entry name" value="TCS_response_regulator"/>
</dbReference>
<proteinExistence type="predicted"/>
<dbReference type="RefSeq" id="WP_236133811.1">
    <property type="nucleotide sequence ID" value="NZ_JAKGTH010000008.1"/>
</dbReference>
<dbReference type="InterPro" id="IPR011006">
    <property type="entry name" value="CheY-like_superfamily"/>
</dbReference>
<reference evidence="3" key="1">
    <citation type="submission" date="2022-01" db="EMBL/GenBank/DDBJ databases">
        <title>Gillisia lutea sp. nov., isolated from marine plastic residues from the Malvarosa beach (Valencia, Spain).</title>
        <authorList>
            <person name="Vidal-Verdu A."/>
            <person name="Molina-Menor E."/>
            <person name="Satari L."/>
            <person name="Pascual J."/>
            <person name="Pereto J."/>
            <person name="Porcar M."/>
        </authorList>
    </citation>
    <scope>NUCLEOTIDE SEQUENCE</scope>
    <source>
        <strain evidence="3">M10.2A</strain>
    </source>
</reference>
<evidence type="ECO:0000256" key="1">
    <source>
        <dbReference type="PROSITE-ProRule" id="PRU00169"/>
    </source>
</evidence>
<gene>
    <name evidence="3" type="ORF">L1I30_08300</name>
</gene>
<protein>
    <submittedName>
        <fullName evidence="3">Response regulator</fullName>
    </submittedName>
</protein>
<dbReference type="SUPFAM" id="SSF52172">
    <property type="entry name" value="CheY-like"/>
    <property type="match status" value="1"/>
</dbReference>
<feature type="modified residue" description="4-aspartylphosphate" evidence="1">
    <location>
        <position position="64"/>
    </location>
</feature>
<comment type="caution">
    <text evidence="3">The sequence shown here is derived from an EMBL/GenBank/DDBJ whole genome shotgun (WGS) entry which is preliminary data.</text>
</comment>
<evidence type="ECO:0000313" key="3">
    <source>
        <dbReference type="EMBL" id="MCF4101662.1"/>
    </source>
</evidence>
<dbReference type="Pfam" id="PF00072">
    <property type="entry name" value="Response_reg"/>
    <property type="match status" value="1"/>
</dbReference>
<keyword evidence="4" id="KW-1185">Reference proteome</keyword>
<organism evidence="3 4">
    <name type="scientific">Gillisia lutea</name>
    <dbReference type="NCBI Taxonomy" id="2909668"/>
    <lineage>
        <taxon>Bacteria</taxon>
        <taxon>Pseudomonadati</taxon>
        <taxon>Bacteroidota</taxon>
        <taxon>Flavobacteriia</taxon>
        <taxon>Flavobacteriales</taxon>
        <taxon>Flavobacteriaceae</taxon>
        <taxon>Gillisia</taxon>
    </lineage>
</organism>
<dbReference type="PROSITE" id="PS50110">
    <property type="entry name" value="RESPONSE_REGULATORY"/>
    <property type="match status" value="1"/>
</dbReference>
<accession>A0ABS9EH84</accession>